<feature type="transmembrane region" description="Helical" evidence="2">
    <location>
        <begin position="44"/>
        <end position="65"/>
    </location>
</feature>
<dbReference type="Proteomes" id="UP001058330">
    <property type="component" value="Chromosome"/>
</dbReference>
<evidence type="ECO:0000313" key="3">
    <source>
        <dbReference type="EMBL" id="UVE50820.1"/>
    </source>
</evidence>
<proteinExistence type="predicted"/>
<feature type="region of interest" description="Disordered" evidence="1">
    <location>
        <begin position="90"/>
        <end position="114"/>
    </location>
</feature>
<dbReference type="RefSeq" id="WP_007541825.1">
    <property type="nucleotide sequence ID" value="NZ_CP078063.1"/>
</dbReference>
<name>A0ABY5RGZ0_HALLR</name>
<feature type="transmembrane region" description="Helical" evidence="2">
    <location>
        <begin position="20"/>
        <end position="38"/>
    </location>
</feature>
<keyword evidence="2" id="KW-1133">Transmembrane helix</keyword>
<reference evidence="3" key="1">
    <citation type="submission" date="2021-07" db="EMBL/GenBank/DDBJ databases">
        <title>Studies on halocins as antimicrobial molecules from haloarchaea.</title>
        <authorList>
            <person name="Kumar S."/>
            <person name="Khare S.K."/>
        </authorList>
    </citation>
    <scope>NUCLEOTIDE SEQUENCE</scope>
    <source>
        <strain evidence="3">NCIM 5678</strain>
    </source>
</reference>
<organism evidence="3 4">
    <name type="scientific">Haloferax larsenii</name>
    <dbReference type="NCBI Taxonomy" id="302484"/>
    <lineage>
        <taxon>Archaea</taxon>
        <taxon>Methanobacteriati</taxon>
        <taxon>Methanobacteriota</taxon>
        <taxon>Stenosarchaea group</taxon>
        <taxon>Halobacteria</taxon>
        <taxon>Halobacteriales</taxon>
        <taxon>Haloferacaceae</taxon>
        <taxon>Haloferax</taxon>
    </lineage>
</organism>
<keyword evidence="4" id="KW-1185">Reference proteome</keyword>
<accession>A0ABY5RGZ0</accession>
<dbReference type="Pfam" id="PF26047">
    <property type="entry name" value="DUF8015"/>
    <property type="match status" value="1"/>
</dbReference>
<dbReference type="InterPro" id="IPR058328">
    <property type="entry name" value="DUF8015"/>
</dbReference>
<evidence type="ECO:0000256" key="2">
    <source>
        <dbReference type="SAM" id="Phobius"/>
    </source>
</evidence>
<keyword evidence="2" id="KW-0812">Transmembrane</keyword>
<dbReference type="GeneID" id="74527773"/>
<sequence>MRKRTSHSDSIVSETRYDVILAALPVPLFLGVTVGALTGQPLSLTTGAGGFVSALVLAYGLFVAAPTDAVRSSTPDVSLDANNVSLDANNVGLDATRESDRDEPTTAGRRYRGI</sequence>
<evidence type="ECO:0000256" key="1">
    <source>
        <dbReference type="SAM" id="MobiDB-lite"/>
    </source>
</evidence>
<dbReference type="EMBL" id="CP078063">
    <property type="protein sequence ID" value="UVE50820.1"/>
    <property type="molecule type" value="Genomic_DNA"/>
</dbReference>
<evidence type="ECO:0000313" key="4">
    <source>
        <dbReference type="Proteomes" id="UP001058330"/>
    </source>
</evidence>
<feature type="compositionally biased region" description="Basic and acidic residues" evidence="1">
    <location>
        <begin position="95"/>
        <end position="104"/>
    </location>
</feature>
<keyword evidence="2" id="KW-0472">Membrane</keyword>
<gene>
    <name evidence="3" type="ORF">KU306_02715</name>
</gene>
<protein>
    <submittedName>
        <fullName evidence="3">Uncharacterized protein</fullName>
    </submittedName>
</protein>